<evidence type="ECO:0000259" key="2">
    <source>
        <dbReference type="Pfam" id="PF17930"/>
    </source>
</evidence>
<accession>A0A932G0M5</accession>
<name>A0A932G0M5_UNCTE</name>
<dbReference type="InterPro" id="IPR010415">
    <property type="entry name" value="LpxI_C"/>
</dbReference>
<dbReference type="PANTHER" id="PTHR39962">
    <property type="entry name" value="BLL4848 PROTEIN"/>
    <property type="match status" value="1"/>
</dbReference>
<dbReference type="PANTHER" id="PTHR39962:SF1">
    <property type="entry name" value="LPXI FAMILY PROTEIN"/>
    <property type="match status" value="1"/>
</dbReference>
<dbReference type="InterPro" id="IPR053174">
    <property type="entry name" value="LpxI"/>
</dbReference>
<dbReference type="Pfam" id="PF06230">
    <property type="entry name" value="LpxI_C"/>
    <property type="match status" value="1"/>
</dbReference>
<dbReference type="InterPro" id="IPR043167">
    <property type="entry name" value="LpxI_C_sf"/>
</dbReference>
<feature type="domain" description="LpxI N-terminal" evidence="2">
    <location>
        <begin position="5"/>
        <end position="132"/>
    </location>
</feature>
<sequence length="268" mass="29480">MSEGKIGLIAGQGKLPVVLAQAASDRGFEVIAVALSSQMVEELRPFVRKVYSLGIGQTNKIIKTLCNEGVKEVTILGSVDRSVLLKPWKFDWRAIRSLRRIPHYGDDNLFQVIKEELAKDGLQLVDQTHFLRGFLIKKGVLTRRSPTSQEWQDIEYGFQLAKEIGRLDIGQTVVVKGKTVLAVEAIEGTDEAIRRGCRLAQAGAIVVKVSRPQQDFRLDVPTVGNQTIQVMREGKAIALALEAERTLVVDLQEVVSLADAALISVVAL</sequence>
<protein>
    <submittedName>
        <fullName evidence="3">UDP-2,3-diacylglucosamine diphosphatase LpxI</fullName>
        <ecNumber evidence="3">3.6.1.54</ecNumber>
    </submittedName>
</protein>
<dbReference type="GO" id="GO:0016787">
    <property type="term" value="F:hydrolase activity"/>
    <property type="evidence" value="ECO:0007669"/>
    <property type="project" value="UniProtKB-KW"/>
</dbReference>
<evidence type="ECO:0000313" key="3">
    <source>
        <dbReference type="EMBL" id="MBI2876475.1"/>
    </source>
</evidence>
<dbReference type="Gene3D" id="3.40.140.80">
    <property type="match status" value="1"/>
</dbReference>
<reference evidence="3" key="1">
    <citation type="submission" date="2020-07" db="EMBL/GenBank/DDBJ databases">
        <title>Huge and variable diversity of episymbiotic CPR bacteria and DPANN archaea in groundwater ecosystems.</title>
        <authorList>
            <person name="He C.Y."/>
            <person name="Keren R."/>
            <person name="Whittaker M."/>
            <person name="Farag I.F."/>
            <person name="Doudna J."/>
            <person name="Cate J.H.D."/>
            <person name="Banfield J.F."/>
        </authorList>
    </citation>
    <scope>NUCLEOTIDE SEQUENCE</scope>
    <source>
        <strain evidence="3">NC_groundwater_672_Ag_B-0.1um_62_36</strain>
    </source>
</reference>
<dbReference type="EC" id="3.6.1.54" evidence="3"/>
<keyword evidence="3" id="KW-0378">Hydrolase</keyword>
<dbReference type="Pfam" id="PF17930">
    <property type="entry name" value="LpxI_N"/>
    <property type="match status" value="1"/>
</dbReference>
<dbReference type="EMBL" id="JACPRF010000192">
    <property type="protein sequence ID" value="MBI2876475.1"/>
    <property type="molecule type" value="Genomic_DNA"/>
</dbReference>
<dbReference type="Gene3D" id="3.40.50.20">
    <property type="match status" value="1"/>
</dbReference>
<feature type="domain" description="LpxI C-terminal" evidence="1">
    <location>
        <begin position="137"/>
        <end position="266"/>
    </location>
</feature>
<dbReference type="AlphaFoldDB" id="A0A932G0M5"/>
<organism evidence="3 4">
    <name type="scientific">Tectimicrobiota bacterium</name>
    <dbReference type="NCBI Taxonomy" id="2528274"/>
    <lineage>
        <taxon>Bacteria</taxon>
        <taxon>Pseudomonadati</taxon>
        <taxon>Nitrospinota/Tectimicrobiota group</taxon>
        <taxon>Candidatus Tectimicrobiota</taxon>
    </lineage>
</organism>
<gene>
    <name evidence="3" type="primary">lpxI</name>
    <name evidence="3" type="ORF">HYY20_06300</name>
</gene>
<proteinExistence type="predicted"/>
<evidence type="ECO:0000259" key="1">
    <source>
        <dbReference type="Pfam" id="PF06230"/>
    </source>
</evidence>
<evidence type="ECO:0000313" key="4">
    <source>
        <dbReference type="Proteomes" id="UP000769766"/>
    </source>
</evidence>
<dbReference type="Proteomes" id="UP000769766">
    <property type="component" value="Unassembled WGS sequence"/>
</dbReference>
<dbReference type="InterPro" id="IPR041255">
    <property type="entry name" value="LpxI_N"/>
</dbReference>
<comment type="caution">
    <text evidence="3">The sequence shown here is derived from an EMBL/GenBank/DDBJ whole genome shotgun (WGS) entry which is preliminary data.</text>
</comment>